<organism evidence="1 2">
    <name type="scientific">Pedobacter frigiditerrae</name>
    <dbReference type="NCBI Taxonomy" id="2530452"/>
    <lineage>
        <taxon>Bacteria</taxon>
        <taxon>Pseudomonadati</taxon>
        <taxon>Bacteroidota</taxon>
        <taxon>Sphingobacteriia</taxon>
        <taxon>Sphingobacteriales</taxon>
        <taxon>Sphingobacteriaceae</taxon>
        <taxon>Pedobacter</taxon>
    </lineage>
</organism>
<dbReference type="Proteomes" id="UP000292884">
    <property type="component" value="Unassembled WGS sequence"/>
</dbReference>
<dbReference type="EMBL" id="SJSK01000007">
    <property type="protein sequence ID" value="TCC87241.1"/>
    <property type="molecule type" value="Genomic_DNA"/>
</dbReference>
<gene>
    <name evidence="1" type="ORF">EZ428_21280</name>
</gene>
<comment type="caution">
    <text evidence="1">The sequence shown here is derived from an EMBL/GenBank/DDBJ whole genome shotgun (WGS) entry which is preliminary data.</text>
</comment>
<dbReference type="AlphaFoldDB" id="A0A4R0MKV1"/>
<dbReference type="RefSeq" id="WP_131555326.1">
    <property type="nucleotide sequence ID" value="NZ_SJSK01000007.1"/>
</dbReference>
<name>A0A4R0MKV1_9SPHI</name>
<sequence length="63" mass="6085">MGNFLESLGGIVAGAIIATGSALSTGCDVVTSAACQAGKIVSDVAEGVASIAEDKSKNDRLGS</sequence>
<accession>A0A4R0MKV1</accession>
<proteinExistence type="predicted"/>
<evidence type="ECO:0000313" key="2">
    <source>
        <dbReference type="Proteomes" id="UP000292884"/>
    </source>
</evidence>
<evidence type="ECO:0000313" key="1">
    <source>
        <dbReference type="EMBL" id="TCC87241.1"/>
    </source>
</evidence>
<keyword evidence="2" id="KW-1185">Reference proteome</keyword>
<reference evidence="1 2" key="1">
    <citation type="submission" date="2019-02" db="EMBL/GenBank/DDBJ databases">
        <title>Pedobacter sp. RP-1-13 sp. nov., isolated from Arctic soil.</title>
        <authorList>
            <person name="Dahal R.H."/>
        </authorList>
    </citation>
    <scope>NUCLEOTIDE SEQUENCE [LARGE SCALE GENOMIC DNA]</scope>
    <source>
        <strain evidence="1 2">RP-1-13</strain>
    </source>
</reference>
<protein>
    <submittedName>
        <fullName evidence="1">Uncharacterized protein</fullName>
    </submittedName>
</protein>